<proteinExistence type="inferred from homology"/>
<dbReference type="GO" id="GO:0005840">
    <property type="term" value="C:ribosome"/>
    <property type="evidence" value="ECO:0007669"/>
    <property type="project" value="UniProtKB-KW"/>
</dbReference>
<dbReference type="EMBL" id="JABCKI010005794">
    <property type="protein sequence ID" value="KAG5637913.1"/>
    <property type="molecule type" value="Genomic_DNA"/>
</dbReference>
<evidence type="ECO:0000313" key="9">
    <source>
        <dbReference type="Proteomes" id="UP000717328"/>
    </source>
</evidence>
<dbReference type="PANTHER" id="PTHR13362">
    <property type="entry name" value="MITOCHONDRIAL RIBOSOMAL PROTEIN S33"/>
    <property type="match status" value="1"/>
</dbReference>
<dbReference type="GO" id="GO:1990904">
    <property type="term" value="C:ribonucleoprotein complex"/>
    <property type="evidence" value="ECO:0007669"/>
    <property type="project" value="UniProtKB-KW"/>
</dbReference>
<dbReference type="GO" id="GO:0005739">
    <property type="term" value="C:mitochondrion"/>
    <property type="evidence" value="ECO:0007669"/>
    <property type="project" value="UniProtKB-SubCell"/>
</dbReference>
<dbReference type="InterPro" id="IPR013219">
    <property type="entry name" value="Ribosomal_mS33"/>
</dbReference>
<dbReference type="OrthoDB" id="2257454at2759"/>
<keyword evidence="3" id="KW-0689">Ribosomal protein</keyword>
<evidence type="ECO:0000256" key="1">
    <source>
        <dbReference type="ARBA" id="ARBA00004173"/>
    </source>
</evidence>
<keyword evidence="7" id="KW-0175">Coiled coil</keyword>
<dbReference type="Pfam" id="PF08293">
    <property type="entry name" value="MRP-S33"/>
    <property type="match status" value="1"/>
</dbReference>
<evidence type="ECO:0000256" key="7">
    <source>
        <dbReference type="SAM" id="Coils"/>
    </source>
</evidence>
<evidence type="ECO:0000256" key="5">
    <source>
        <dbReference type="ARBA" id="ARBA00023274"/>
    </source>
</evidence>
<protein>
    <recommendedName>
        <fullName evidence="6">Small ribosomal subunit protein mS33</fullName>
    </recommendedName>
</protein>
<evidence type="ECO:0000256" key="4">
    <source>
        <dbReference type="ARBA" id="ARBA00023128"/>
    </source>
</evidence>
<organism evidence="8 9">
    <name type="scientific">Sphagnurus paluster</name>
    <dbReference type="NCBI Taxonomy" id="117069"/>
    <lineage>
        <taxon>Eukaryota</taxon>
        <taxon>Fungi</taxon>
        <taxon>Dikarya</taxon>
        <taxon>Basidiomycota</taxon>
        <taxon>Agaricomycotina</taxon>
        <taxon>Agaricomycetes</taxon>
        <taxon>Agaricomycetidae</taxon>
        <taxon>Agaricales</taxon>
        <taxon>Tricholomatineae</taxon>
        <taxon>Lyophyllaceae</taxon>
        <taxon>Sphagnurus</taxon>
    </lineage>
</organism>
<comment type="caution">
    <text evidence="8">The sequence shown here is derived from an EMBL/GenBank/DDBJ whole genome shotgun (WGS) entry which is preliminary data.</text>
</comment>
<comment type="similarity">
    <text evidence="2">Belongs to the mitochondrion-specific ribosomal protein mS33 family.</text>
</comment>
<keyword evidence="5" id="KW-0687">Ribonucleoprotein</keyword>
<keyword evidence="9" id="KW-1185">Reference proteome</keyword>
<evidence type="ECO:0000256" key="6">
    <source>
        <dbReference type="ARBA" id="ARBA00035132"/>
    </source>
</evidence>
<dbReference type="AlphaFoldDB" id="A0A9P7FTL8"/>
<evidence type="ECO:0000256" key="3">
    <source>
        <dbReference type="ARBA" id="ARBA00022980"/>
    </source>
</evidence>
<name>A0A9P7FTL8_9AGAR</name>
<reference evidence="8" key="1">
    <citation type="submission" date="2021-02" db="EMBL/GenBank/DDBJ databases">
        <authorList>
            <person name="Nieuwenhuis M."/>
            <person name="Van De Peppel L.J.J."/>
        </authorList>
    </citation>
    <scope>NUCLEOTIDE SEQUENCE</scope>
    <source>
        <strain evidence="8">D49</strain>
    </source>
</reference>
<evidence type="ECO:0000256" key="2">
    <source>
        <dbReference type="ARBA" id="ARBA00008970"/>
    </source>
</evidence>
<reference evidence="8" key="2">
    <citation type="submission" date="2021-10" db="EMBL/GenBank/DDBJ databases">
        <title>Phylogenomics reveals ancestral predisposition of the termite-cultivated fungus Termitomyces towards a domesticated lifestyle.</title>
        <authorList>
            <person name="Auxier B."/>
            <person name="Grum-Grzhimaylo A."/>
            <person name="Cardenas M.E."/>
            <person name="Lodge J.D."/>
            <person name="Laessoe T."/>
            <person name="Pedersen O."/>
            <person name="Smith M.E."/>
            <person name="Kuyper T.W."/>
            <person name="Franco-Molano E.A."/>
            <person name="Baroni T.J."/>
            <person name="Aanen D.K."/>
        </authorList>
    </citation>
    <scope>NUCLEOTIDE SEQUENCE</scope>
    <source>
        <strain evidence="8">D49</strain>
    </source>
</reference>
<sequence length="116" mass="13108">MAAVIPSRLTALTRLRCSIFQTSYNPTSVRTGAKYLRARLRGPSMVKYYPAVINISQLARQYPSLELVNEDEEQRLQDIEDRKKRGKGAPKKAKTKGTFYNSLGSQLLSIILFLNS</sequence>
<dbReference type="PANTHER" id="PTHR13362:SF2">
    <property type="entry name" value="SMALL RIBOSOMAL SUBUNIT PROTEIN MS33"/>
    <property type="match status" value="1"/>
</dbReference>
<feature type="coiled-coil region" evidence="7">
    <location>
        <begin position="62"/>
        <end position="89"/>
    </location>
</feature>
<keyword evidence="4" id="KW-0496">Mitochondrion</keyword>
<gene>
    <name evidence="8" type="ORF">H0H81_002674</name>
</gene>
<comment type="subcellular location">
    <subcellularLocation>
        <location evidence="1">Mitochondrion</location>
    </subcellularLocation>
</comment>
<dbReference type="Proteomes" id="UP000717328">
    <property type="component" value="Unassembled WGS sequence"/>
</dbReference>
<accession>A0A9P7FTL8</accession>
<evidence type="ECO:0000313" key="8">
    <source>
        <dbReference type="EMBL" id="KAG5637913.1"/>
    </source>
</evidence>